<feature type="compositionally biased region" description="Basic and acidic residues" evidence="1">
    <location>
        <begin position="32"/>
        <end position="61"/>
    </location>
</feature>
<gene>
    <name evidence="2" type="ORF">RDB_LOCUS85045</name>
</gene>
<evidence type="ECO:0000256" key="1">
    <source>
        <dbReference type="SAM" id="MobiDB-lite"/>
    </source>
</evidence>
<name>A0A8H3BIZ0_9AGAM</name>
<feature type="compositionally biased region" description="Basic and acidic residues" evidence="1">
    <location>
        <begin position="1"/>
        <end position="22"/>
    </location>
</feature>
<organism evidence="2 3">
    <name type="scientific">Rhizoctonia solani</name>
    <dbReference type="NCBI Taxonomy" id="456999"/>
    <lineage>
        <taxon>Eukaryota</taxon>
        <taxon>Fungi</taxon>
        <taxon>Dikarya</taxon>
        <taxon>Basidiomycota</taxon>
        <taxon>Agaricomycotina</taxon>
        <taxon>Agaricomycetes</taxon>
        <taxon>Cantharellales</taxon>
        <taxon>Ceratobasidiaceae</taxon>
        <taxon>Rhizoctonia</taxon>
    </lineage>
</organism>
<sequence length="179" mass="20325">MDSTTTEKHKSRHRADSDDDHKTKKRRKDKEHKRDDDKSHRKDRDRKDKDRDHKKDRDRDHKKDKHRKHKSASKEQGISVVDDDSGEDMWVEKNIDGEGNSAAVSGIPTSQSLGLTSNASRIPDGAKEPPSNAQTTQTKLQRDEWMLLDPSTPTVPIGTPSHPPERATLQTADEMTDGF</sequence>
<feature type="compositionally biased region" description="Polar residues" evidence="1">
    <location>
        <begin position="107"/>
        <end position="120"/>
    </location>
</feature>
<accession>A0A8H3BIZ0</accession>
<dbReference type="EMBL" id="CAJMWQ010001647">
    <property type="protein sequence ID" value="CAE6457857.1"/>
    <property type="molecule type" value="Genomic_DNA"/>
</dbReference>
<proteinExistence type="predicted"/>
<reference evidence="2" key="1">
    <citation type="submission" date="2021-01" db="EMBL/GenBank/DDBJ databases">
        <authorList>
            <person name="Kaushik A."/>
        </authorList>
    </citation>
    <scope>NUCLEOTIDE SEQUENCE</scope>
    <source>
        <strain evidence="2">AG1-1B</strain>
    </source>
</reference>
<feature type="compositionally biased region" description="Basic residues" evidence="1">
    <location>
        <begin position="62"/>
        <end position="71"/>
    </location>
</feature>
<dbReference type="AlphaFoldDB" id="A0A8H3BIZ0"/>
<protein>
    <submittedName>
        <fullName evidence="2">Uncharacterized protein</fullName>
    </submittedName>
</protein>
<comment type="caution">
    <text evidence="2">The sequence shown here is derived from an EMBL/GenBank/DDBJ whole genome shotgun (WGS) entry which is preliminary data.</text>
</comment>
<evidence type="ECO:0000313" key="2">
    <source>
        <dbReference type="EMBL" id="CAE6457857.1"/>
    </source>
</evidence>
<feature type="region of interest" description="Disordered" evidence="1">
    <location>
        <begin position="1"/>
        <end position="179"/>
    </location>
</feature>
<evidence type="ECO:0000313" key="3">
    <source>
        <dbReference type="Proteomes" id="UP000663826"/>
    </source>
</evidence>
<dbReference type="Proteomes" id="UP000663826">
    <property type="component" value="Unassembled WGS sequence"/>
</dbReference>
<feature type="non-terminal residue" evidence="2">
    <location>
        <position position="1"/>
    </location>
</feature>